<protein>
    <recommendedName>
        <fullName evidence="3">DDE-1 domain-containing protein</fullName>
    </recommendedName>
</protein>
<sequence>MDAGIICNFELMYKAQLVQWLLDMVTAGMEDKKLDVLSTIRMVVKSWAEKTIWSVKTAWKNGNQTPMQLPPLSHFRVMTTATETKIPSSLIATR</sequence>
<dbReference type="AlphaFoldDB" id="A0AAV1T6X3"/>
<dbReference type="EMBL" id="CAKLBY020000016">
    <property type="protein sequence ID" value="CAK7900407.1"/>
    <property type="molecule type" value="Genomic_DNA"/>
</dbReference>
<evidence type="ECO:0000313" key="2">
    <source>
        <dbReference type="Proteomes" id="UP001162060"/>
    </source>
</evidence>
<gene>
    <name evidence="1" type="ORF">PM001_LOCUS2070</name>
</gene>
<accession>A0AAV1T6X3</accession>
<organism evidence="1 2">
    <name type="scientific">Peronospora matthiolae</name>
    <dbReference type="NCBI Taxonomy" id="2874970"/>
    <lineage>
        <taxon>Eukaryota</taxon>
        <taxon>Sar</taxon>
        <taxon>Stramenopiles</taxon>
        <taxon>Oomycota</taxon>
        <taxon>Peronosporomycetes</taxon>
        <taxon>Peronosporales</taxon>
        <taxon>Peronosporaceae</taxon>
        <taxon>Peronospora</taxon>
    </lineage>
</organism>
<reference evidence="1" key="1">
    <citation type="submission" date="2024-01" db="EMBL/GenBank/DDBJ databases">
        <authorList>
            <person name="Webb A."/>
        </authorList>
    </citation>
    <scope>NUCLEOTIDE SEQUENCE</scope>
    <source>
        <strain evidence="1">Pm1</strain>
    </source>
</reference>
<evidence type="ECO:0008006" key="3">
    <source>
        <dbReference type="Google" id="ProtNLM"/>
    </source>
</evidence>
<name>A0AAV1T6X3_9STRA</name>
<proteinExistence type="predicted"/>
<evidence type="ECO:0000313" key="1">
    <source>
        <dbReference type="EMBL" id="CAK7900407.1"/>
    </source>
</evidence>
<comment type="caution">
    <text evidence="1">The sequence shown here is derived from an EMBL/GenBank/DDBJ whole genome shotgun (WGS) entry which is preliminary data.</text>
</comment>
<dbReference type="Proteomes" id="UP001162060">
    <property type="component" value="Unassembled WGS sequence"/>
</dbReference>